<protein>
    <submittedName>
        <fullName evidence="1">Uncharacterized protein</fullName>
    </submittedName>
</protein>
<dbReference type="OrthoDB" id="9181959at2"/>
<comment type="caution">
    <text evidence="1">The sequence shown here is derived from an EMBL/GenBank/DDBJ whole genome shotgun (WGS) entry which is preliminary data.</text>
</comment>
<evidence type="ECO:0000313" key="1">
    <source>
        <dbReference type="EMBL" id="OMG54764.1"/>
    </source>
</evidence>
<evidence type="ECO:0000313" key="2">
    <source>
        <dbReference type="Proteomes" id="UP000187526"/>
    </source>
</evidence>
<keyword evidence="2" id="KW-1185">Reference proteome</keyword>
<dbReference type="EMBL" id="MTHD01000002">
    <property type="protein sequence ID" value="OMG54764.1"/>
    <property type="molecule type" value="Genomic_DNA"/>
</dbReference>
<name>A0A1R1I7W9_9RHOO</name>
<gene>
    <name evidence="1" type="ORF">BJN45_06160</name>
</gene>
<dbReference type="RefSeq" id="WP_076093130.1">
    <property type="nucleotide sequence ID" value="NZ_CALFBA010000054.1"/>
</dbReference>
<dbReference type="AlphaFoldDB" id="A0A1R1I7W9"/>
<dbReference type="Proteomes" id="UP000187526">
    <property type="component" value="Unassembled WGS sequence"/>
</dbReference>
<sequence>MKQAKRRTRYPEISFPAELDAIVDAEVQEKGYSNNTEAMKAFTAYLHRAVAFEQKQRYGRQ</sequence>
<accession>A0A1R1I7W9</accession>
<reference evidence="1 2" key="1">
    <citation type="submission" date="2016-10" db="EMBL/GenBank/DDBJ databases">
        <title>Alkaliphiles isolated from bioreactors.</title>
        <authorList>
            <person name="Salah Z."/>
            <person name="Rout S.P."/>
            <person name="Humphreys P.N."/>
        </authorList>
    </citation>
    <scope>NUCLEOTIDE SEQUENCE [LARGE SCALE GENOMIC DNA]</scope>
    <source>
        <strain evidence="1 2">ZS02</strain>
    </source>
</reference>
<proteinExistence type="predicted"/>
<organism evidence="1 2">
    <name type="scientific">Azonexus hydrophilus</name>
    <dbReference type="NCBI Taxonomy" id="418702"/>
    <lineage>
        <taxon>Bacteria</taxon>
        <taxon>Pseudomonadati</taxon>
        <taxon>Pseudomonadota</taxon>
        <taxon>Betaproteobacteria</taxon>
        <taxon>Rhodocyclales</taxon>
        <taxon>Azonexaceae</taxon>
        <taxon>Azonexus</taxon>
    </lineage>
</organism>